<gene>
    <name evidence="8" type="primary">trpS</name>
    <name evidence="10" type="ORF">A2134_00645</name>
</gene>
<evidence type="ECO:0000256" key="7">
    <source>
        <dbReference type="ARBA" id="ARBA00049929"/>
    </source>
</evidence>
<dbReference type="InterPro" id="IPR002306">
    <property type="entry name" value="Trp-tRNA-ligase"/>
</dbReference>
<comment type="catalytic activity">
    <reaction evidence="7 8">
        <text>tRNA(Trp) + L-tryptophan + ATP = L-tryptophyl-tRNA(Trp) + AMP + diphosphate + H(+)</text>
        <dbReference type="Rhea" id="RHEA:24080"/>
        <dbReference type="Rhea" id="RHEA-COMP:9671"/>
        <dbReference type="Rhea" id="RHEA-COMP:9705"/>
        <dbReference type="ChEBI" id="CHEBI:15378"/>
        <dbReference type="ChEBI" id="CHEBI:30616"/>
        <dbReference type="ChEBI" id="CHEBI:33019"/>
        <dbReference type="ChEBI" id="CHEBI:57912"/>
        <dbReference type="ChEBI" id="CHEBI:78442"/>
        <dbReference type="ChEBI" id="CHEBI:78535"/>
        <dbReference type="ChEBI" id="CHEBI:456215"/>
        <dbReference type="EC" id="6.1.1.2"/>
    </reaction>
</comment>
<feature type="binding site" evidence="8">
    <location>
        <begin position="194"/>
        <end position="198"/>
    </location>
    <ligand>
        <name>ATP</name>
        <dbReference type="ChEBI" id="CHEBI:30616"/>
    </ligand>
</feature>
<comment type="caution">
    <text evidence="10">The sequence shown here is derived from an EMBL/GenBank/DDBJ whole genome shotgun (WGS) entry which is preliminary data.</text>
</comment>
<dbReference type="NCBIfam" id="TIGR00233">
    <property type="entry name" value="trpS"/>
    <property type="match status" value="1"/>
</dbReference>
<dbReference type="Pfam" id="PF00579">
    <property type="entry name" value="tRNA-synt_1b"/>
    <property type="match status" value="1"/>
</dbReference>
<dbReference type="GO" id="GO:0005524">
    <property type="term" value="F:ATP binding"/>
    <property type="evidence" value="ECO:0007669"/>
    <property type="project" value="UniProtKB-UniRule"/>
</dbReference>
<dbReference type="PANTHER" id="PTHR43766:SF1">
    <property type="entry name" value="TRYPTOPHAN--TRNA LIGASE, MITOCHONDRIAL"/>
    <property type="match status" value="1"/>
</dbReference>
<evidence type="ECO:0000256" key="6">
    <source>
        <dbReference type="ARBA" id="ARBA00023146"/>
    </source>
</evidence>
<dbReference type="CDD" id="cd00806">
    <property type="entry name" value="TrpRS_core"/>
    <property type="match status" value="1"/>
</dbReference>
<comment type="similarity">
    <text evidence="1 8 9">Belongs to the class-I aminoacyl-tRNA synthetase family.</text>
</comment>
<dbReference type="InterPro" id="IPR002305">
    <property type="entry name" value="aa-tRNA-synth_Ic"/>
</dbReference>
<dbReference type="Proteomes" id="UP000178162">
    <property type="component" value="Unassembled WGS sequence"/>
</dbReference>
<evidence type="ECO:0000256" key="2">
    <source>
        <dbReference type="ARBA" id="ARBA00022598"/>
    </source>
</evidence>
<evidence type="ECO:0000256" key="1">
    <source>
        <dbReference type="ARBA" id="ARBA00005594"/>
    </source>
</evidence>
<evidence type="ECO:0000313" key="11">
    <source>
        <dbReference type="Proteomes" id="UP000178162"/>
    </source>
</evidence>
<dbReference type="AlphaFoldDB" id="A0A1G1WBW6"/>
<dbReference type="GO" id="GO:0006436">
    <property type="term" value="P:tryptophanyl-tRNA aminoacylation"/>
    <property type="evidence" value="ECO:0007669"/>
    <property type="project" value="UniProtKB-UniRule"/>
</dbReference>
<dbReference type="Gene3D" id="3.40.50.620">
    <property type="entry name" value="HUPs"/>
    <property type="match status" value="1"/>
</dbReference>
<dbReference type="PRINTS" id="PR01039">
    <property type="entry name" value="TRNASYNTHTRP"/>
</dbReference>
<evidence type="ECO:0000256" key="4">
    <source>
        <dbReference type="ARBA" id="ARBA00022840"/>
    </source>
</evidence>
<dbReference type="InterPro" id="IPR050203">
    <property type="entry name" value="Trp-tRNA_synthetase"/>
</dbReference>
<evidence type="ECO:0000256" key="5">
    <source>
        <dbReference type="ARBA" id="ARBA00022917"/>
    </source>
</evidence>
<keyword evidence="5 8" id="KW-0648">Protein biosynthesis</keyword>
<evidence type="ECO:0000313" key="10">
    <source>
        <dbReference type="EMBL" id="OGY25188.1"/>
    </source>
</evidence>
<evidence type="ECO:0000256" key="8">
    <source>
        <dbReference type="HAMAP-Rule" id="MF_00140"/>
    </source>
</evidence>
<name>A0A1G1WBW6_9BACT</name>
<feature type="binding site" evidence="8">
    <location>
        <position position="135"/>
    </location>
    <ligand>
        <name>L-tryptophan</name>
        <dbReference type="ChEBI" id="CHEBI:57912"/>
    </ligand>
</feature>
<dbReference type="EMBL" id="MHCR01000022">
    <property type="protein sequence ID" value="OGY25188.1"/>
    <property type="molecule type" value="Genomic_DNA"/>
</dbReference>
<dbReference type="STRING" id="1802595.A2134_00645"/>
<evidence type="ECO:0000256" key="9">
    <source>
        <dbReference type="RuleBase" id="RU363036"/>
    </source>
</evidence>
<dbReference type="FunFam" id="1.10.240.10:FF:000005">
    <property type="entry name" value="Tryptophan--tRNA ligase"/>
    <property type="match status" value="1"/>
</dbReference>
<dbReference type="GO" id="GO:0004830">
    <property type="term" value="F:tryptophan-tRNA ligase activity"/>
    <property type="evidence" value="ECO:0007669"/>
    <property type="project" value="UniProtKB-UniRule"/>
</dbReference>
<dbReference type="Gene3D" id="1.10.240.10">
    <property type="entry name" value="Tyrosyl-Transfer RNA Synthetase"/>
    <property type="match status" value="1"/>
</dbReference>
<keyword evidence="8" id="KW-0963">Cytoplasm</keyword>
<proteinExistence type="inferred from homology"/>
<dbReference type="GO" id="GO:0005829">
    <property type="term" value="C:cytosol"/>
    <property type="evidence" value="ECO:0007669"/>
    <property type="project" value="TreeGrafter"/>
</dbReference>
<dbReference type="PANTHER" id="PTHR43766">
    <property type="entry name" value="TRYPTOPHAN--TRNA LIGASE, MITOCHONDRIAL"/>
    <property type="match status" value="1"/>
</dbReference>
<keyword evidence="6 8" id="KW-0030">Aminoacyl-tRNA synthetase</keyword>
<evidence type="ECO:0000256" key="3">
    <source>
        <dbReference type="ARBA" id="ARBA00022741"/>
    </source>
</evidence>
<dbReference type="InterPro" id="IPR014729">
    <property type="entry name" value="Rossmann-like_a/b/a_fold"/>
</dbReference>
<comment type="subcellular location">
    <subcellularLocation>
        <location evidence="8">Cytoplasm</location>
    </subcellularLocation>
</comment>
<feature type="binding site" evidence="8">
    <location>
        <begin position="10"/>
        <end position="12"/>
    </location>
    <ligand>
        <name>ATP</name>
        <dbReference type="ChEBI" id="CHEBI:30616"/>
    </ligand>
</feature>
<feature type="binding site" evidence="8">
    <location>
        <begin position="147"/>
        <end position="149"/>
    </location>
    <ligand>
        <name>ATP</name>
        <dbReference type="ChEBI" id="CHEBI:30616"/>
    </ligand>
</feature>
<dbReference type="SUPFAM" id="SSF52374">
    <property type="entry name" value="Nucleotidylyl transferase"/>
    <property type="match status" value="1"/>
</dbReference>
<dbReference type="InterPro" id="IPR024109">
    <property type="entry name" value="Trp-tRNA-ligase_bac-type"/>
</dbReference>
<dbReference type="InterPro" id="IPR001412">
    <property type="entry name" value="aa-tRNA-synth_I_CS"/>
</dbReference>
<protein>
    <recommendedName>
        <fullName evidence="8">Tryptophan--tRNA ligase</fullName>
        <ecNumber evidence="8">6.1.1.2</ecNumber>
    </recommendedName>
    <alternativeName>
        <fullName evidence="8">Tryptophanyl-tRNA synthetase</fullName>
        <shortName evidence="8">TrpRS</shortName>
    </alternativeName>
</protein>
<keyword evidence="3 8" id="KW-0547">Nucleotide-binding</keyword>
<dbReference type="PROSITE" id="PS00178">
    <property type="entry name" value="AA_TRNA_LIGASE_I"/>
    <property type="match status" value="1"/>
</dbReference>
<feature type="short sequence motif" description="'KMSKS' region" evidence="8">
    <location>
        <begin position="194"/>
        <end position="198"/>
    </location>
</feature>
<accession>A0A1G1WBW6</accession>
<dbReference type="EC" id="6.1.1.2" evidence="8"/>
<organism evidence="10 11">
    <name type="scientific">Candidatus Woykebacteria bacterium RBG_16_39_9b</name>
    <dbReference type="NCBI Taxonomy" id="1802595"/>
    <lineage>
        <taxon>Bacteria</taxon>
        <taxon>Candidatus Woykeibacteriota</taxon>
    </lineage>
</organism>
<dbReference type="HAMAP" id="MF_00140_B">
    <property type="entry name" value="Trp_tRNA_synth_B"/>
    <property type="match status" value="1"/>
</dbReference>
<feature type="short sequence motif" description="'HIGH' region" evidence="8">
    <location>
        <begin position="11"/>
        <end position="19"/>
    </location>
</feature>
<keyword evidence="2 8" id="KW-0436">Ligase</keyword>
<comment type="subunit">
    <text evidence="8">Homodimer.</text>
</comment>
<keyword evidence="4 8" id="KW-0067">ATP-binding</keyword>
<feature type="binding site" evidence="8">
    <location>
        <position position="186"/>
    </location>
    <ligand>
        <name>ATP</name>
        <dbReference type="ChEBI" id="CHEBI:30616"/>
    </ligand>
</feature>
<comment type="function">
    <text evidence="8">Catalyzes the attachment of tryptophan to tRNA(Trp).</text>
</comment>
<feature type="binding site" evidence="8">
    <location>
        <begin position="18"/>
        <end position="19"/>
    </location>
    <ligand>
        <name>ATP</name>
        <dbReference type="ChEBI" id="CHEBI:30616"/>
    </ligand>
</feature>
<reference evidence="10 11" key="1">
    <citation type="journal article" date="2016" name="Nat. Commun.">
        <title>Thousands of microbial genomes shed light on interconnected biogeochemical processes in an aquifer system.</title>
        <authorList>
            <person name="Anantharaman K."/>
            <person name="Brown C.T."/>
            <person name="Hug L.A."/>
            <person name="Sharon I."/>
            <person name="Castelle C.J."/>
            <person name="Probst A.J."/>
            <person name="Thomas B.C."/>
            <person name="Singh A."/>
            <person name="Wilkins M.J."/>
            <person name="Karaoz U."/>
            <person name="Brodie E.L."/>
            <person name="Williams K.H."/>
            <person name="Hubbard S.S."/>
            <person name="Banfield J.F."/>
        </authorList>
    </citation>
    <scope>NUCLEOTIDE SEQUENCE [LARGE SCALE GENOMIC DNA]</scope>
</reference>
<sequence length="330" mass="37133">MSKRILTGDRPTGKLHLGHYVGSLKNRLKLQDEYEVFILVADLHALTTNVDTSVIKQNIKDLILDQISVGIDPKKVTFCVQSGIPEAQELAIIFSMLVPKPRLERMPTLKDVMRDLKIENPSLGLLSYPVLMAADILMVKANLVPVGKDQISHVELTREIAQKFNSIYGEMFPLPEALIPEELGTLPGVDGKTKMSKSLGNAIFLSDNEKAVREKVAKMYTDPTRIHSTDPGDVKNNPVFIYLDAFGAQEDKLKIEDYKEKYKKGKIGDVEVKQYLTYVLDKFLNPIRERRARLEKEAGLVEKTLEEGTKKARSEAIDTLNKVKEAMKLI</sequence>